<protein>
    <submittedName>
        <fullName evidence="1">Uncharacterized protein</fullName>
    </submittedName>
</protein>
<dbReference type="RefSeq" id="WP_314005099.1">
    <property type="nucleotide sequence ID" value="NZ_JASJOT010000051.1"/>
</dbReference>
<reference evidence="1 2" key="1">
    <citation type="submission" date="2023-05" db="EMBL/GenBank/DDBJ databases">
        <authorList>
            <person name="Zhang X."/>
        </authorList>
    </citation>
    <scope>NUCLEOTIDE SEQUENCE [LARGE SCALE GENOMIC DNA]</scope>
    <source>
        <strain evidence="1 2">DM2B3-1</strain>
    </source>
</reference>
<dbReference type="EMBL" id="JASJOT010000051">
    <property type="protein sequence ID" value="MDJ1498584.1"/>
    <property type="molecule type" value="Genomic_DNA"/>
</dbReference>
<keyword evidence="2" id="KW-1185">Reference proteome</keyword>
<organism evidence="1 2">
    <name type="scientific">Xanthocytophaga flava</name>
    <dbReference type="NCBI Taxonomy" id="3048013"/>
    <lineage>
        <taxon>Bacteria</taxon>
        <taxon>Pseudomonadati</taxon>
        <taxon>Bacteroidota</taxon>
        <taxon>Cytophagia</taxon>
        <taxon>Cytophagales</taxon>
        <taxon>Rhodocytophagaceae</taxon>
        <taxon>Xanthocytophaga</taxon>
    </lineage>
</organism>
<dbReference type="Proteomes" id="UP001228581">
    <property type="component" value="Unassembled WGS sequence"/>
</dbReference>
<sequence length="222" mass="26244">MRKIMTFLILFISLTYAFGQTRKDSLIVFVGEKIEVKYSPEEEKEARVDTIIKGKDTSYVKHVTFRMDNRYSAKYRVLQLVHGSYTSDTIEFIAFDHYGDPAFSNFKTVLLFVSKYGDKLYHEKYQYFALYLTENGKWASPYASGDYNHPNKDHITVKPEKIPFKERVSIPVDKLTKEDRKIWYPEPYYKIENRKAIAIYGNYVDDLFKLKQQTILKARGIY</sequence>
<gene>
    <name evidence="1" type="ORF">QNI19_36960</name>
</gene>
<evidence type="ECO:0000313" key="2">
    <source>
        <dbReference type="Proteomes" id="UP001228581"/>
    </source>
</evidence>
<accession>A0ABT7CXT8</accession>
<proteinExistence type="predicted"/>
<comment type="caution">
    <text evidence="1">The sequence shown here is derived from an EMBL/GenBank/DDBJ whole genome shotgun (WGS) entry which is preliminary data.</text>
</comment>
<name>A0ABT7CXT8_9BACT</name>
<evidence type="ECO:0000313" key="1">
    <source>
        <dbReference type="EMBL" id="MDJ1498584.1"/>
    </source>
</evidence>